<dbReference type="GO" id="GO:0005886">
    <property type="term" value="C:plasma membrane"/>
    <property type="evidence" value="ECO:0007669"/>
    <property type="project" value="UniProtKB-SubCell"/>
</dbReference>
<dbReference type="Proteomes" id="UP000478546">
    <property type="component" value="Unassembled WGS sequence"/>
</dbReference>
<feature type="transmembrane region" description="Helical" evidence="6">
    <location>
        <begin position="393"/>
        <end position="412"/>
    </location>
</feature>
<feature type="transmembrane region" description="Helical" evidence="6">
    <location>
        <begin position="444"/>
        <end position="466"/>
    </location>
</feature>
<dbReference type="InterPro" id="IPR050833">
    <property type="entry name" value="Poly_Biosynth_Transport"/>
</dbReference>
<dbReference type="EMBL" id="JAAEAA010000031">
    <property type="protein sequence ID" value="NDK57603.1"/>
    <property type="molecule type" value="Genomic_DNA"/>
</dbReference>
<dbReference type="Pfam" id="PF01943">
    <property type="entry name" value="Polysacc_synt"/>
    <property type="match status" value="1"/>
</dbReference>
<evidence type="ECO:0000256" key="2">
    <source>
        <dbReference type="ARBA" id="ARBA00022475"/>
    </source>
</evidence>
<evidence type="ECO:0000256" key="3">
    <source>
        <dbReference type="ARBA" id="ARBA00022692"/>
    </source>
</evidence>
<keyword evidence="4 6" id="KW-1133">Transmembrane helix</keyword>
<dbReference type="AlphaFoldDB" id="A0A6B2H5A1"/>
<sequence length="472" mass="53020">MLRKLLSHAAIYGLAAQAPRLAGVVALPIITRYLTPADYGVAGIITAYISVFTLLQSLGLSVVLVNSYARQPERYTWIWRQINGFVTLWSLGYGLLVMLALYFLVPAEGDAHRLEVALLCGLPIMLFTMTEMQSNLYFQLSQKPLPIALRSFIVGVLGVGLNIYTIAYLRMGFIGWFYAYFISTAVGFILNGYSVYVQQRLWPIFNFNWSRIKHSLRVSLPVIPHNMATFMLDTSDRLVLDVLRVPVQRIGLYNVAASFGTYFMLASMAITQAASPFYLTYLARQNDREAALQVRRLTFVLLGLFLFATSLASLWMREIFELLIKNKALQQAYPLAIIILMGYNFRPMYLVVVNTLTYREHTNKLWRISVVAGVGNILLNFILVPIFGYQAAAYTTFAALMYMGYAGFYMNAYKASSLVPYYPIAWLALTVLLLFVVYELATAAILTKVILTLVAGIGAIVAAIVYRKSLPL</sequence>
<feature type="transmembrane region" description="Helical" evidence="6">
    <location>
        <begin position="332"/>
        <end position="353"/>
    </location>
</feature>
<evidence type="ECO:0000256" key="1">
    <source>
        <dbReference type="ARBA" id="ARBA00004651"/>
    </source>
</evidence>
<dbReference type="PANTHER" id="PTHR30250">
    <property type="entry name" value="PST FAMILY PREDICTED COLANIC ACID TRANSPORTER"/>
    <property type="match status" value="1"/>
</dbReference>
<comment type="caution">
    <text evidence="7">The sequence shown here is derived from an EMBL/GenBank/DDBJ whole genome shotgun (WGS) entry which is preliminary data.</text>
</comment>
<dbReference type="RefSeq" id="WP_162347661.1">
    <property type="nucleotide sequence ID" value="NZ_JAAEAA010000031.1"/>
</dbReference>
<feature type="transmembrane region" description="Helical" evidence="6">
    <location>
        <begin position="173"/>
        <end position="193"/>
    </location>
</feature>
<feature type="transmembrane region" description="Helical" evidence="6">
    <location>
        <begin position="419"/>
        <end position="438"/>
    </location>
</feature>
<feature type="transmembrane region" description="Helical" evidence="6">
    <location>
        <begin position="147"/>
        <end position="167"/>
    </location>
</feature>
<reference evidence="7 8" key="1">
    <citation type="submission" date="2020-01" db="EMBL/GenBank/DDBJ databases">
        <authorList>
            <person name="Kim M.K."/>
        </authorList>
    </citation>
    <scope>NUCLEOTIDE SEQUENCE [LARGE SCALE GENOMIC DNA]</scope>
    <source>
        <strain evidence="7 8">BT213</strain>
    </source>
</reference>
<feature type="transmembrane region" description="Helical" evidence="6">
    <location>
        <begin position="365"/>
        <end position="387"/>
    </location>
</feature>
<gene>
    <name evidence="7" type="ORF">GWO68_16885</name>
</gene>
<organism evidence="7 8">
    <name type="scientific">Pontibacter fetidus</name>
    <dbReference type="NCBI Taxonomy" id="2700082"/>
    <lineage>
        <taxon>Bacteria</taxon>
        <taxon>Pseudomonadati</taxon>
        <taxon>Bacteroidota</taxon>
        <taxon>Cytophagia</taxon>
        <taxon>Cytophagales</taxon>
        <taxon>Hymenobacteraceae</taxon>
        <taxon>Pontibacter</taxon>
    </lineage>
</organism>
<feature type="transmembrane region" description="Helical" evidence="6">
    <location>
        <begin position="42"/>
        <end position="65"/>
    </location>
</feature>
<proteinExistence type="predicted"/>
<dbReference type="InterPro" id="IPR002797">
    <property type="entry name" value="Polysacc_synth"/>
</dbReference>
<keyword evidence="2" id="KW-1003">Cell membrane</keyword>
<evidence type="ECO:0000313" key="8">
    <source>
        <dbReference type="Proteomes" id="UP000478546"/>
    </source>
</evidence>
<feature type="transmembrane region" description="Helical" evidence="6">
    <location>
        <begin position="86"/>
        <end position="105"/>
    </location>
</feature>
<feature type="transmembrane region" description="Helical" evidence="6">
    <location>
        <begin position="299"/>
        <end position="320"/>
    </location>
</feature>
<feature type="transmembrane region" description="Helical" evidence="6">
    <location>
        <begin position="252"/>
        <end position="279"/>
    </location>
</feature>
<evidence type="ECO:0000313" key="7">
    <source>
        <dbReference type="EMBL" id="NDK57603.1"/>
    </source>
</evidence>
<protein>
    <submittedName>
        <fullName evidence="7">Polysaccharide biosynthesis protein</fullName>
    </submittedName>
</protein>
<accession>A0A6B2H5A1</accession>
<name>A0A6B2H5A1_9BACT</name>
<keyword evidence="3 6" id="KW-0812">Transmembrane</keyword>
<keyword evidence="8" id="KW-1185">Reference proteome</keyword>
<keyword evidence="5 6" id="KW-0472">Membrane</keyword>
<evidence type="ECO:0000256" key="5">
    <source>
        <dbReference type="ARBA" id="ARBA00023136"/>
    </source>
</evidence>
<evidence type="ECO:0000256" key="4">
    <source>
        <dbReference type="ARBA" id="ARBA00022989"/>
    </source>
</evidence>
<comment type="subcellular location">
    <subcellularLocation>
        <location evidence="1">Cell membrane</location>
        <topology evidence="1">Multi-pass membrane protein</topology>
    </subcellularLocation>
</comment>
<dbReference type="PANTHER" id="PTHR30250:SF11">
    <property type="entry name" value="O-ANTIGEN TRANSPORTER-RELATED"/>
    <property type="match status" value="1"/>
</dbReference>
<evidence type="ECO:0000256" key="6">
    <source>
        <dbReference type="SAM" id="Phobius"/>
    </source>
</evidence>